<sequence>MKAIAINRFGGVDTLVPRDLPVPGIGPGEVLVRVEVAGVGEWDPFEREGGYAEMMGMTPEFPYVLGSEGAGTIAAVGEGVTRFAPGDRVYAVGFLNARGGFYAEYTAVNADMVSPIPGGLSTEQAAVVGGVGLTAVRGLDDTLHIQPGESVMVFGASGGVGHVAVQIARRMGARVLAVASGEDGVALARRIGADAVADGRADDVLVAARAFAPDGLDAALLATGGDTAQQALLAMRSGGRVAYPNGVQPEPTAPDGVRIDAYNGDPDPDAIARLNRLIEQGPFDVHVARTFPLAQAADAHRALGEHFVGKLALRTG</sequence>
<name>A0A841GJM4_9BACT</name>
<dbReference type="PANTHER" id="PTHR44154">
    <property type="entry name" value="QUINONE OXIDOREDUCTASE"/>
    <property type="match status" value="1"/>
</dbReference>
<dbReference type="CDD" id="cd05289">
    <property type="entry name" value="MDR_like_2"/>
    <property type="match status" value="1"/>
</dbReference>
<dbReference type="InterPro" id="IPR013154">
    <property type="entry name" value="ADH-like_N"/>
</dbReference>
<dbReference type="InterPro" id="IPR036291">
    <property type="entry name" value="NAD(P)-bd_dom_sf"/>
</dbReference>
<feature type="domain" description="Enoyl reductase (ER)" evidence="2">
    <location>
        <begin position="10"/>
        <end position="313"/>
    </location>
</feature>
<comment type="caution">
    <text evidence="3">The sequence shown here is derived from an EMBL/GenBank/DDBJ whole genome shotgun (WGS) entry which is preliminary data.</text>
</comment>
<accession>A0A841GJM4</accession>
<dbReference type="AlphaFoldDB" id="A0A841GJM4"/>
<dbReference type="PANTHER" id="PTHR44154:SF1">
    <property type="entry name" value="QUINONE OXIDOREDUCTASE"/>
    <property type="match status" value="1"/>
</dbReference>
<dbReference type="EMBL" id="JACHIA010000001">
    <property type="protein sequence ID" value="MBB6068767.1"/>
    <property type="molecule type" value="Genomic_DNA"/>
</dbReference>
<dbReference type="SMART" id="SM00829">
    <property type="entry name" value="PKS_ER"/>
    <property type="match status" value="1"/>
</dbReference>
<dbReference type="Gene3D" id="3.40.50.720">
    <property type="entry name" value="NAD(P)-binding Rossmann-like Domain"/>
    <property type="match status" value="1"/>
</dbReference>
<dbReference type="Gene3D" id="3.90.180.10">
    <property type="entry name" value="Medium-chain alcohol dehydrogenases, catalytic domain"/>
    <property type="match status" value="1"/>
</dbReference>
<dbReference type="InterPro" id="IPR051603">
    <property type="entry name" value="Zinc-ADH_QOR/CCCR"/>
</dbReference>
<evidence type="ECO:0000256" key="1">
    <source>
        <dbReference type="ARBA" id="ARBA00022857"/>
    </source>
</evidence>
<gene>
    <name evidence="3" type="ORF">HNQ61_000378</name>
</gene>
<dbReference type="Pfam" id="PF00107">
    <property type="entry name" value="ADH_zinc_N"/>
    <property type="match status" value="1"/>
</dbReference>
<dbReference type="RefSeq" id="WP_183685458.1">
    <property type="nucleotide sequence ID" value="NZ_JACHIA010000001.1"/>
</dbReference>
<dbReference type="Proteomes" id="UP000582837">
    <property type="component" value="Unassembled WGS sequence"/>
</dbReference>
<dbReference type="Pfam" id="PF08240">
    <property type="entry name" value="ADH_N"/>
    <property type="match status" value="1"/>
</dbReference>
<organism evidence="3 4">
    <name type="scientific">Longimicrobium terrae</name>
    <dbReference type="NCBI Taxonomy" id="1639882"/>
    <lineage>
        <taxon>Bacteria</taxon>
        <taxon>Pseudomonadati</taxon>
        <taxon>Gemmatimonadota</taxon>
        <taxon>Longimicrobiia</taxon>
        <taxon>Longimicrobiales</taxon>
        <taxon>Longimicrobiaceae</taxon>
        <taxon>Longimicrobium</taxon>
    </lineage>
</organism>
<dbReference type="SUPFAM" id="SSF51735">
    <property type="entry name" value="NAD(P)-binding Rossmann-fold domains"/>
    <property type="match status" value="1"/>
</dbReference>
<protein>
    <submittedName>
        <fullName evidence="3">NADPH:quinone reductase-like Zn-dependent oxidoreductase</fullName>
    </submittedName>
</protein>
<dbReference type="InterPro" id="IPR011032">
    <property type="entry name" value="GroES-like_sf"/>
</dbReference>
<reference evidence="3 4" key="1">
    <citation type="submission" date="2020-08" db="EMBL/GenBank/DDBJ databases">
        <title>Genomic Encyclopedia of Type Strains, Phase IV (KMG-IV): sequencing the most valuable type-strain genomes for metagenomic binning, comparative biology and taxonomic classification.</title>
        <authorList>
            <person name="Goeker M."/>
        </authorList>
    </citation>
    <scope>NUCLEOTIDE SEQUENCE [LARGE SCALE GENOMIC DNA]</scope>
    <source>
        <strain evidence="3 4">DSM 29007</strain>
    </source>
</reference>
<proteinExistence type="predicted"/>
<dbReference type="GO" id="GO:0016491">
    <property type="term" value="F:oxidoreductase activity"/>
    <property type="evidence" value="ECO:0007669"/>
    <property type="project" value="InterPro"/>
</dbReference>
<keyword evidence="1" id="KW-0521">NADP</keyword>
<evidence type="ECO:0000313" key="4">
    <source>
        <dbReference type="Proteomes" id="UP000582837"/>
    </source>
</evidence>
<keyword evidence="4" id="KW-1185">Reference proteome</keyword>
<evidence type="ECO:0000259" key="2">
    <source>
        <dbReference type="SMART" id="SM00829"/>
    </source>
</evidence>
<dbReference type="InterPro" id="IPR020843">
    <property type="entry name" value="ER"/>
</dbReference>
<dbReference type="InterPro" id="IPR013149">
    <property type="entry name" value="ADH-like_C"/>
</dbReference>
<evidence type="ECO:0000313" key="3">
    <source>
        <dbReference type="EMBL" id="MBB6068767.1"/>
    </source>
</evidence>
<dbReference type="SUPFAM" id="SSF50129">
    <property type="entry name" value="GroES-like"/>
    <property type="match status" value="1"/>
</dbReference>